<gene>
    <name evidence="2" type="ORF">SEMRO_378_G130230.1</name>
</gene>
<dbReference type="AlphaFoldDB" id="A0A9N8E025"/>
<dbReference type="Proteomes" id="UP001153069">
    <property type="component" value="Unassembled WGS sequence"/>
</dbReference>
<protein>
    <submittedName>
        <fullName evidence="2">Uncharacterized protein</fullName>
    </submittedName>
</protein>
<proteinExistence type="predicted"/>
<evidence type="ECO:0000313" key="3">
    <source>
        <dbReference type="Proteomes" id="UP001153069"/>
    </source>
</evidence>
<evidence type="ECO:0000256" key="1">
    <source>
        <dbReference type="SAM" id="MobiDB-lite"/>
    </source>
</evidence>
<dbReference type="EMBL" id="CAICTM010000377">
    <property type="protein sequence ID" value="CAB9509179.1"/>
    <property type="molecule type" value="Genomic_DNA"/>
</dbReference>
<accession>A0A9N8E025</accession>
<feature type="compositionally biased region" description="Acidic residues" evidence="1">
    <location>
        <begin position="102"/>
        <end position="120"/>
    </location>
</feature>
<evidence type="ECO:0000313" key="2">
    <source>
        <dbReference type="EMBL" id="CAB9509179.1"/>
    </source>
</evidence>
<sequence>MEINQGGVPADTQGMNLASRNDNGNAVDCKWTPPTPSDSLGDKQGAETDCEGAPKEAQPERAASEEKLTEPAEELKQNEEAPTNQPFATNNEIDSDNKGEAVDDFPDPDDLSEEEEEDEPTIDEIAEMVDLDESDPDHLNEVLERILFKDPEDITDMENYILTFYLGTKGPNGNRPGVPHFLKHLELKRDGLLPHPQTKKTPTRRNLLSHSGPPLLALHL</sequence>
<organism evidence="2 3">
    <name type="scientific">Seminavis robusta</name>
    <dbReference type="NCBI Taxonomy" id="568900"/>
    <lineage>
        <taxon>Eukaryota</taxon>
        <taxon>Sar</taxon>
        <taxon>Stramenopiles</taxon>
        <taxon>Ochrophyta</taxon>
        <taxon>Bacillariophyta</taxon>
        <taxon>Bacillariophyceae</taxon>
        <taxon>Bacillariophycidae</taxon>
        <taxon>Naviculales</taxon>
        <taxon>Naviculaceae</taxon>
        <taxon>Seminavis</taxon>
    </lineage>
</organism>
<comment type="caution">
    <text evidence="2">The sequence shown here is derived from an EMBL/GenBank/DDBJ whole genome shotgun (WGS) entry which is preliminary data.</text>
</comment>
<feature type="compositionally biased region" description="Polar residues" evidence="1">
    <location>
        <begin position="80"/>
        <end position="92"/>
    </location>
</feature>
<feature type="region of interest" description="Disordered" evidence="1">
    <location>
        <begin position="1"/>
        <end position="120"/>
    </location>
</feature>
<feature type="compositionally biased region" description="Polar residues" evidence="1">
    <location>
        <begin position="13"/>
        <end position="24"/>
    </location>
</feature>
<feature type="compositionally biased region" description="Basic and acidic residues" evidence="1">
    <location>
        <begin position="40"/>
        <end position="79"/>
    </location>
</feature>
<name>A0A9N8E025_9STRA</name>
<reference evidence="2" key="1">
    <citation type="submission" date="2020-06" db="EMBL/GenBank/DDBJ databases">
        <authorList>
            <consortium name="Plant Systems Biology data submission"/>
        </authorList>
    </citation>
    <scope>NUCLEOTIDE SEQUENCE</scope>
    <source>
        <strain evidence="2">D6</strain>
    </source>
</reference>
<feature type="region of interest" description="Disordered" evidence="1">
    <location>
        <begin position="191"/>
        <end position="212"/>
    </location>
</feature>
<keyword evidence="3" id="KW-1185">Reference proteome</keyword>